<comment type="caution">
    <text evidence="7">The sequence shown here is derived from an EMBL/GenBank/DDBJ whole genome shotgun (WGS) entry which is preliminary data.</text>
</comment>
<evidence type="ECO:0000313" key="10">
    <source>
        <dbReference type="Proteomes" id="UP000663855"/>
    </source>
</evidence>
<dbReference type="Proteomes" id="UP000663855">
    <property type="component" value="Unassembled WGS sequence"/>
</dbReference>
<keyword evidence="3 5" id="KW-1133">Transmembrane helix</keyword>
<evidence type="ECO:0000313" key="9">
    <source>
        <dbReference type="EMBL" id="CAF3978543.1"/>
    </source>
</evidence>
<gene>
    <name evidence="9" type="ORF">BYL167_LOCUS12480</name>
    <name evidence="7" type="ORF">CJN711_LOCUS38920</name>
    <name evidence="8" type="ORF">GIL414_LOCUS10010</name>
</gene>
<evidence type="ECO:0000256" key="2">
    <source>
        <dbReference type="ARBA" id="ARBA00022692"/>
    </source>
</evidence>
<reference evidence="7" key="1">
    <citation type="submission" date="2021-02" db="EMBL/GenBank/DDBJ databases">
        <authorList>
            <person name="Nowell W R."/>
        </authorList>
    </citation>
    <scope>NUCLEOTIDE SEQUENCE</scope>
</reference>
<dbReference type="InterPro" id="IPR017452">
    <property type="entry name" value="GPCR_Rhodpsn_7TM"/>
</dbReference>
<dbReference type="EMBL" id="CAJOBJ010003516">
    <property type="protein sequence ID" value="CAF3968255.1"/>
    <property type="molecule type" value="Genomic_DNA"/>
</dbReference>
<dbReference type="Gene3D" id="1.20.1070.10">
    <property type="entry name" value="Rhodopsin 7-helix transmembrane proteins"/>
    <property type="match status" value="1"/>
</dbReference>
<evidence type="ECO:0000313" key="8">
    <source>
        <dbReference type="EMBL" id="CAF3968255.1"/>
    </source>
</evidence>
<dbReference type="GO" id="GO:0016020">
    <property type="term" value="C:membrane"/>
    <property type="evidence" value="ECO:0007669"/>
    <property type="project" value="UniProtKB-SubCell"/>
</dbReference>
<keyword evidence="4 5" id="KW-0472">Membrane</keyword>
<comment type="subcellular location">
    <subcellularLocation>
        <location evidence="1">Membrane</location>
    </subcellularLocation>
</comment>
<keyword evidence="2 5" id="KW-0812">Transmembrane</keyword>
<dbReference type="PROSITE" id="PS50262">
    <property type="entry name" value="G_PROTEIN_RECEP_F1_2"/>
    <property type="match status" value="1"/>
</dbReference>
<dbReference type="SUPFAM" id="SSF81321">
    <property type="entry name" value="Family A G protein-coupled receptor-like"/>
    <property type="match status" value="1"/>
</dbReference>
<evidence type="ECO:0000256" key="3">
    <source>
        <dbReference type="ARBA" id="ARBA00022989"/>
    </source>
</evidence>
<dbReference type="EMBL" id="CAJNOV010019102">
    <property type="protein sequence ID" value="CAF1627649.1"/>
    <property type="molecule type" value="Genomic_DNA"/>
</dbReference>
<dbReference type="Proteomes" id="UP000681967">
    <property type="component" value="Unassembled WGS sequence"/>
</dbReference>
<evidence type="ECO:0000313" key="7">
    <source>
        <dbReference type="EMBL" id="CAF1627649.1"/>
    </source>
</evidence>
<accession>A0A816CR73</accession>
<sequence length="235" mass="26678">MVFSTRTMAILLITLATIDRWLISSVRVHHRQMSTLKNAKRAIFIMVILSSISYSYMLYCDEANITDTPLQCYEKLEGYRLVTDLAYVLVTILIPFSLMITFGALTVVNIRHLQNRLLHAANDENNSDRSAHANVISKKIDRHLLRMLLLQVSLLIILCISQAIQKLYMALGPLGSGSESDDAMKIFLYNIELLLAFIASGMPFYLNTLVGGSIFRNAFLNLLQSFKQNMTFLYN</sequence>
<protein>
    <recommendedName>
        <fullName evidence="6">G-protein coupled receptors family 1 profile domain-containing protein</fullName>
    </recommendedName>
</protein>
<evidence type="ECO:0000256" key="5">
    <source>
        <dbReference type="SAM" id="Phobius"/>
    </source>
</evidence>
<dbReference type="InterPro" id="IPR052954">
    <property type="entry name" value="GPCR-Ligand_Int"/>
</dbReference>
<dbReference type="AlphaFoldDB" id="A0A816CR73"/>
<feature type="transmembrane region" description="Helical" evidence="5">
    <location>
        <begin position="144"/>
        <end position="164"/>
    </location>
</feature>
<proteinExistence type="predicted"/>
<dbReference type="PANTHER" id="PTHR46641:SF2">
    <property type="entry name" value="FMRFAMIDE RECEPTOR"/>
    <property type="match status" value="1"/>
</dbReference>
<feature type="domain" description="G-protein coupled receptors family 1 profile" evidence="6">
    <location>
        <begin position="1"/>
        <end position="207"/>
    </location>
</feature>
<feature type="transmembrane region" description="Helical" evidence="5">
    <location>
        <begin position="42"/>
        <end position="59"/>
    </location>
</feature>
<feature type="transmembrane region" description="Helical" evidence="5">
    <location>
        <begin position="85"/>
        <end position="108"/>
    </location>
</feature>
<evidence type="ECO:0000259" key="6">
    <source>
        <dbReference type="PROSITE" id="PS50262"/>
    </source>
</evidence>
<dbReference type="EMBL" id="CAJOBH010004116">
    <property type="protein sequence ID" value="CAF3978543.1"/>
    <property type="molecule type" value="Genomic_DNA"/>
</dbReference>
<dbReference type="Pfam" id="PF00001">
    <property type="entry name" value="7tm_1"/>
    <property type="match status" value="1"/>
</dbReference>
<organism evidence="7 10">
    <name type="scientific">Rotaria magnacalcarata</name>
    <dbReference type="NCBI Taxonomy" id="392030"/>
    <lineage>
        <taxon>Eukaryota</taxon>
        <taxon>Metazoa</taxon>
        <taxon>Spiralia</taxon>
        <taxon>Gnathifera</taxon>
        <taxon>Rotifera</taxon>
        <taxon>Eurotatoria</taxon>
        <taxon>Bdelloidea</taxon>
        <taxon>Philodinida</taxon>
        <taxon>Philodinidae</taxon>
        <taxon>Rotaria</taxon>
    </lineage>
</organism>
<evidence type="ECO:0000256" key="4">
    <source>
        <dbReference type="ARBA" id="ARBA00023136"/>
    </source>
</evidence>
<dbReference type="Proteomes" id="UP000681720">
    <property type="component" value="Unassembled WGS sequence"/>
</dbReference>
<dbReference type="GO" id="GO:0004930">
    <property type="term" value="F:G protein-coupled receptor activity"/>
    <property type="evidence" value="ECO:0007669"/>
    <property type="project" value="InterPro"/>
</dbReference>
<feature type="transmembrane region" description="Helical" evidence="5">
    <location>
        <begin position="186"/>
        <end position="206"/>
    </location>
</feature>
<evidence type="ECO:0000256" key="1">
    <source>
        <dbReference type="ARBA" id="ARBA00004370"/>
    </source>
</evidence>
<dbReference type="InterPro" id="IPR000276">
    <property type="entry name" value="GPCR_Rhodpsn"/>
</dbReference>
<dbReference type="PANTHER" id="PTHR46641">
    <property type="entry name" value="FMRFAMIDE RECEPTOR-RELATED"/>
    <property type="match status" value="1"/>
</dbReference>
<name>A0A816CR73_9BILA</name>